<keyword evidence="2" id="KW-1185">Reference proteome</keyword>
<accession>A0ABV8IFB4</accession>
<dbReference type="EMBL" id="JBHSBM010000040">
    <property type="protein sequence ID" value="MFC4062191.1"/>
    <property type="molecule type" value="Genomic_DNA"/>
</dbReference>
<sequence length="191" mass="19002">MLATGRGAGFRPQRDGVAAALDVLGDAVRRALGPGAAPPFADHVAAYVAGADFPEEEEALREAILSRGYGGRAAVGNDAFALLRAGARGPSGVAVVCGAGVNAVGASPDGRVSRFPALGRLSGDWGGGVLTARDPVLDGMVRRLLAERAPGAVPVVASVPPVAGAALLGLDALGAGGRAEARLREHFRAPA</sequence>
<evidence type="ECO:0000313" key="2">
    <source>
        <dbReference type="Proteomes" id="UP001595850"/>
    </source>
</evidence>
<evidence type="ECO:0000313" key="1">
    <source>
        <dbReference type="EMBL" id="MFC4062191.1"/>
    </source>
</evidence>
<dbReference type="SUPFAM" id="SSF53067">
    <property type="entry name" value="Actin-like ATPase domain"/>
    <property type="match status" value="1"/>
</dbReference>
<dbReference type="InterPro" id="IPR043129">
    <property type="entry name" value="ATPase_NBD"/>
</dbReference>
<evidence type="ECO:0008006" key="3">
    <source>
        <dbReference type="Google" id="ProtNLM"/>
    </source>
</evidence>
<dbReference type="InterPro" id="IPR052519">
    <property type="entry name" value="Euk-type_GlcNAc_Kinase"/>
</dbReference>
<protein>
    <recommendedName>
        <fullName evidence="3">ATPase</fullName>
    </recommendedName>
</protein>
<proteinExistence type="predicted"/>
<dbReference type="PANTHER" id="PTHR43190">
    <property type="entry name" value="N-ACETYL-D-GLUCOSAMINE KINASE"/>
    <property type="match status" value="1"/>
</dbReference>
<reference evidence="2" key="1">
    <citation type="journal article" date="2019" name="Int. J. Syst. Evol. Microbiol.">
        <title>The Global Catalogue of Microorganisms (GCM) 10K type strain sequencing project: providing services to taxonomists for standard genome sequencing and annotation.</title>
        <authorList>
            <consortium name="The Broad Institute Genomics Platform"/>
            <consortium name="The Broad Institute Genome Sequencing Center for Infectious Disease"/>
            <person name="Wu L."/>
            <person name="Ma J."/>
        </authorList>
    </citation>
    <scope>NUCLEOTIDE SEQUENCE [LARGE SCALE GENOMIC DNA]</scope>
    <source>
        <strain evidence="2">TBRC 4489</strain>
    </source>
</reference>
<comment type="caution">
    <text evidence="1">The sequence shown here is derived from an EMBL/GenBank/DDBJ whole genome shotgun (WGS) entry which is preliminary data.</text>
</comment>
<dbReference type="Proteomes" id="UP001595850">
    <property type="component" value="Unassembled WGS sequence"/>
</dbReference>
<gene>
    <name evidence="1" type="ORF">ACFOWE_28135</name>
</gene>
<organism evidence="1 2">
    <name type="scientific">Planomonospora corallina</name>
    <dbReference type="NCBI Taxonomy" id="1806052"/>
    <lineage>
        <taxon>Bacteria</taxon>
        <taxon>Bacillati</taxon>
        <taxon>Actinomycetota</taxon>
        <taxon>Actinomycetes</taxon>
        <taxon>Streptosporangiales</taxon>
        <taxon>Streptosporangiaceae</taxon>
        <taxon>Planomonospora</taxon>
    </lineage>
</organism>
<dbReference type="RefSeq" id="WP_377293062.1">
    <property type="nucleotide sequence ID" value="NZ_JBHSBM010000040.1"/>
</dbReference>
<dbReference type="Gene3D" id="3.30.420.40">
    <property type="match status" value="2"/>
</dbReference>
<name>A0ABV8IFB4_9ACTN</name>
<dbReference type="PANTHER" id="PTHR43190:SF3">
    <property type="entry name" value="N-ACETYL-D-GLUCOSAMINE KINASE"/>
    <property type="match status" value="1"/>
</dbReference>